<dbReference type="PANTHER" id="PTHR45023:SF14">
    <property type="entry name" value="GLUTATHIONE TRANSFERASE"/>
    <property type="match status" value="1"/>
</dbReference>
<feature type="region of interest" description="Disordered" evidence="1">
    <location>
        <begin position="86"/>
        <end position="115"/>
    </location>
</feature>
<proteinExistence type="predicted"/>
<dbReference type="EMBL" id="OOIL02006765">
    <property type="protein sequence ID" value="VFR01550.1"/>
    <property type="molecule type" value="Genomic_DNA"/>
</dbReference>
<evidence type="ECO:0000313" key="2">
    <source>
        <dbReference type="EMBL" id="VFR01550.1"/>
    </source>
</evidence>
<name>A0A484NKI5_9ASTE</name>
<organism evidence="2 3">
    <name type="scientific">Cuscuta campestris</name>
    <dbReference type="NCBI Taxonomy" id="132261"/>
    <lineage>
        <taxon>Eukaryota</taxon>
        <taxon>Viridiplantae</taxon>
        <taxon>Streptophyta</taxon>
        <taxon>Embryophyta</taxon>
        <taxon>Tracheophyta</taxon>
        <taxon>Spermatophyta</taxon>
        <taxon>Magnoliopsida</taxon>
        <taxon>eudicotyledons</taxon>
        <taxon>Gunneridae</taxon>
        <taxon>Pentapetalae</taxon>
        <taxon>asterids</taxon>
        <taxon>lamiids</taxon>
        <taxon>Solanales</taxon>
        <taxon>Convolvulaceae</taxon>
        <taxon>Cuscuteae</taxon>
        <taxon>Cuscuta</taxon>
        <taxon>Cuscuta subgen. Grammica</taxon>
        <taxon>Cuscuta sect. Cleistogrammica</taxon>
    </lineage>
</organism>
<dbReference type="Proteomes" id="UP000595140">
    <property type="component" value="Unassembled WGS sequence"/>
</dbReference>
<evidence type="ECO:0000313" key="3">
    <source>
        <dbReference type="Proteomes" id="UP000595140"/>
    </source>
</evidence>
<accession>A0A484NKI5</accession>
<dbReference type="AlphaFoldDB" id="A0A484NKI5"/>
<evidence type="ECO:0008006" key="4">
    <source>
        <dbReference type="Google" id="ProtNLM"/>
    </source>
</evidence>
<reference evidence="2 3" key="1">
    <citation type="submission" date="2018-04" db="EMBL/GenBank/DDBJ databases">
        <authorList>
            <person name="Vogel A."/>
        </authorList>
    </citation>
    <scope>NUCLEOTIDE SEQUENCE [LARGE SCALE GENOMIC DNA]</scope>
</reference>
<evidence type="ECO:0000256" key="1">
    <source>
        <dbReference type="SAM" id="MobiDB-lite"/>
    </source>
</evidence>
<dbReference type="OrthoDB" id="1304017at2759"/>
<sequence length="115" mass="13053">MTEAAQLVQKWMPEEECVLVLAWVDVSEHPIVGSEQTKDAMWDHIEKKFFMAMNKDASYRTRDQLTSKWGHMTVKSESLSEFTRNAPSFEGAGRTTPMFSGLPWPGIKTTGTKAR</sequence>
<dbReference type="PANTHER" id="PTHR45023">
    <property type="match status" value="1"/>
</dbReference>
<keyword evidence="3" id="KW-1185">Reference proteome</keyword>
<gene>
    <name evidence="2" type="ORF">CCAM_LOCUS43325</name>
</gene>
<protein>
    <recommendedName>
        <fullName evidence="4">Myb/SANT-like domain-containing protein</fullName>
    </recommendedName>
</protein>